<evidence type="ECO:0000259" key="3">
    <source>
        <dbReference type="Pfam" id="PF02441"/>
    </source>
</evidence>
<dbReference type="Pfam" id="PF02441">
    <property type="entry name" value="Flavoprotein"/>
    <property type="match status" value="1"/>
</dbReference>
<comment type="similarity">
    <text evidence="2">Belongs to the HFCD (homooligomeric flavin containing Cys decarboxylase) superfamily.</text>
</comment>
<reference evidence="4" key="1">
    <citation type="submission" date="2021-01" db="EMBL/GenBank/DDBJ databases">
        <authorList>
            <person name="Corre E."/>
            <person name="Pelletier E."/>
            <person name="Niang G."/>
            <person name="Scheremetjew M."/>
            <person name="Finn R."/>
            <person name="Kale V."/>
            <person name="Holt S."/>
            <person name="Cochrane G."/>
            <person name="Meng A."/>
            <person name="Brown T."/>
            <person name="Cohen L."/>
        </authorList>
    </citation>
    <scope>NUCLEOTIDE SEQUENCE</scope>
    <source>
        <strain evidence="4">Pop2</strain>
    </source>
</reference>
<evidence type="ECO:0000256" key="2">
    <source>
        <dbReference type="ARBA" id="ARBA00038350"/>
    </source>
</evidence>
<dbReference type="PANTHER" id="PTHR14359">
    <property type="entry name" value="HOMO-OLIGOMERIC FLAVIN CONTAINING CYS DECARBOXYLASE FAMILY"/>
    <property type="match status" value="1"/>
</dbReference>
<proteinExistence type="inferred from homology"/>
<accession>A0A7S1YWW2</accession>
<dbReference type="Gene3D" id="3.40.50.1950">
    <property type="entry name" value="Flavin prenyltransferase-like"/>
    <property type="match status" value="1"/>
</dbReference>
<dbReference type="InterPro" id="IPR003382">
    <property type="entry name" value="Flavoprotein"/>
</dbReference>
<evidence type="ECO:0000313" key="4">
    <source>
        <dbReference type="EMBL" id="CAD9321916.1"/>
    </source>
</evidence>
<keyword evidence="1" id="KW-0173">Coenzyme A biosynthesis</keyword>
<dbReference type="GO" id="GO:0004633">
    <property type="term" value="F:phosphopantothenoylcysteine decarboxylase activity"/>
    <property type="evidence" value="ECO:0007669"/>
    <property type="project" value="TreeGrafter"/>
</dbReference>
<gene>
    <name evidence="4" type="ORF">DBRI1063_LOCUS6753</name>
</gene>
<sequence>MEHCNEEYKTRRTRVLLGITGSVAAVKGPEIAVRLSKEVGADVRVLLTRAGENFWNKAKEYDPVSWQQFTKIRDDTVKATQSDGFSRNDDCSDHAHNSEKEKGKKKVCDIVDNDKNCLGDGEIIVHTANDEWKGWDRLGDPVLHIDLRNWADIILIAPLSAHTLAKLAVGMCDDTLSCCVRAWDFGHGVRPGKPLILCPAMNTAMWVHPITRSQLNLICDFSNNGAMTRGGKSQVHVVEPQEKTLACGEVGTGALAEVSKIIQVTKEYLEIYKTT</sequence>
<dbReference type="SUPFAM" id="SSF52507">
    <property type="entry name" value="Homo-oligomeric flavin-containing Cys decarboxylases, HFCD"/>
    <property type="match status" value="1"/>
</dbReference>
<protein>
    <recommendedName>
        <fullName evidence="3">Flavoprotein domain-containing protein</fullName>
    </recommendedName>
</protein>
<dbReference type="InterPro" id="IPR036551">
    <property type="entry name" value="Flavin_trans-like"/>
</dbReference>
<name>A0A7S1YWW2_9STRA</name>
<dbReference type="GO" id="GO:0071513">
    <property type="term" value="C:phosphopantothenoylcysteine decarboxylase complex"/>
    <property type="evidence" value="ECO:0007669"/>
    <property type="project" value="TreeGrafter"/>
</dbReference>
<dbReference type="AlphaFoldDB" id="A0A7S1YWW2"/>
<dbReference type="EMBL" id="HBGN01010528">
    <property type="protein sequence ID" value="CAD9321916.1"/>
    <property type="molecule type" value="Transcribed_RNA"/>
</dbReference>
<dbReference type="PANTHER" id="PTHR14359:SF6">
    <property type="entry name" value="PHOSPHOPANTOTHENOYLCYSTEINE DECARBOXYLASE"/>
    <property type="match status" value="1"/>
</dbReference>
<dbReference type="GO" id="GO:0010181">
    <property type="term" value="F:FMN binding"/>
    <property type="evidence" value="ECO:0007669"/>
    <property type="project" value="TreeGrafter"/>
</dbReference>
<feature type="domain" description="Flavoprotein" evidence="3">
    <location>
        <begin position="14"/>
        <end position="263"/>
    </location>
</feature>
<organism evidence="4">
    <name type="scientific">Ditylum brightwellii</name>
    <dbReference type="NCBI Taxonomy" id="49249"/>
    <lineage>
        <taxon>Eukaryota</taxon>
        <taxon>Sar</taxon>
        <taxon>Stramenopiles</taxon>
        <taxon>Ochrophyta</taxon>
        <taxon>Bacillariophyta</taxon>
        <taxon>Mediophyceae</taxon>
        <taxon>Lithodesmiophycidae</taxon>
        <taxon>Lithodesmiales</taxon>
        <taxon>Lithodesmiaceae</taxon>
        <taxon>Ditylum</taxon>
    </lineage>
</organism>
<dbReference type="GO" id="GO:0015937">
    <property type="term" value="P:coenzyme A biosynthetic process"/>
    <property type="evidence" value="ECO:0007669"/>
    <property type="project" value="UniProtKB-KW"/>
</dbReference>
<evidence type="ECO:0000256" key="1">
    <source>
        <dbReference type="ARBA" id="ARBA00022993"/>
    </source>
</evidence>